<dbReference type="PROSITE" id="PS00615">
    <property type="entry name" value="C_TYPE_LECTIN_1"/>
    <property type="match status" value="1"/>
</dbReference>
<dbReference type="Gene3D" id="2.10.25.10">
    <property type="entry name" value="Laminin"/>
    <property type="match status" value="3"/>
</dbReference>
<dbReference type="InterPro" id="IPR000152">
    <property type="entry name" value="EGF-type_Asp/Asn_hydroxyl_site"/>
</dbReference>
<dbReference type="Pfam" id="PF00059">
    <property type="entry name" value="Lectin_C"/>
    <property type="match status" value="1"/>
</dbReference>
<evidence type="ECO:0000256" key="4">
    <source>
        <dbReference type="ARBA" id="ARBA00023157"/>
    </source>
</evidence>
<dbReference type="PANTHER" id="PTHR24042:SF5">
    <property type="entry name" value="EGF-LIKE CALCIUM-BINDING DOMAIN-CONTAINING PROTEIN"/>
    <property type="match status" value="1"/>
</dbReference>
<dbReference type="InterPro" id="IPR051586">
    <property type="entry name" value="PKC-binding_NELL"/>
</dbReference>
<evidence type="ECO:0000313" key="12">
    <source>
        <dbReference type="Proteomes" id="UP001159427"/>
    </source>
</evidence>
<evidence type="ECO:0000259" key="8">
    <source>
        <dbReference type="PROSITE" id="PS50026"/>
    </source>
</evidence>
<dbReference type="Gene3D" id="2.60.40.2080">
    <property type="match status" value="4"/>
</dbReference>
<dbReference type="InterPro" id="IPR001881">
    <property type="entry name" value="EGF-like_Ca-bd_dom"/>
</dbReference>
<dbReference type="SUPFAM" id="SSF56436">
    <property type="entry name" value="C-type lectin-like"/>
    <property type="match status" value="1"/>
</dbReference>
<feature type="domain" description="EGF-like" evidence="8">
    <location>
        <begin position="877"/>
        <end position="918"/>
    </location>
</feature>
<keyword evidence="1 6" id="KW-0245">EGF-like domain</keyword>
<dbReference type="InterPro" id="IPR018378">
    <property type="entry name" value="C-type_lectin_CS"/>
</dbReference>
<dbReference type="CDD" id="cd00054">
    <property type="entry name" value="EGF_CA"/>
    <property type="match status" value="3"/>
</dbReference>
<dbReference type="PROSITE" id="PS51465">
    <property type="entry name" value="KAZAL_2"/>
    <property type="match status" value="1"/>
</dbReference>
<dbReference type="Gene3D" id="3.10.100.10">
    <property type="entry name" value="Mannose-Binding Protein A, subunit A"/>
    <property type="match status" value="1"/>
</dbReference>
<sequence>MVGEQHLPFVLYAVCTAVLLAQGSQAISFKAGKTNITVKSPGLFACETITFTEPFSGGKQVKVFTSFGHSVNNQARGNGGAIWVESADRTQFRVCIYEYGNGSNSTAEINWIALQSAPKGAQLGTTSLDSWTTGTECKKVDFPQRFATPPIVLATPSHQFPERPQDAMAVWVEELTEDSFKICLREVKIFDGLHKGITINWMAYTNLRVDNFTLSDSLVFTSNNSPSQQIAIDYAFCQKINFTDQFYALPEVMVIAERVNNDSNLSGCNAITAWVEYTSTADTEICVQTYDTKSKQTIKVDYLIIGDLDPCIDVLCDYHGLCKAFGPYDARCVCIDSCPQYQEPVCSSNGTTYDNTCLFKQEMCLLQLNYTVQHPGSCEGFPFQRNRRHMPHIPSLGYSHCELIRFRPFVFYPDKPIQVQITVNHIDTRDMNYVHDAAVSWIEDVTYEQFTACVMAAGYNERKSRANVSIDWIAYQGAPVGGITGEVRMSQWWTGTTCKTVNFPSVSSFFSKEPSVFVTIAHHHAGLKRDAASIWLEDISLSSFKLCLRELQNYAGSHEDIYVNWLAFSSLHKPLFSEHSSIYFPNSQSPGAWNNNAFCRDISFTKVYKNAPSVFVSANHTSSGGGLDPMHNSITAWVEYTNTTGARVCLKELYESKYDPLSVSYTVLSDICQPRWSYFCGYCHFTSRACASWLTAESNCSTMSSNLVTVHNQEENVYIQHRHNGERSWIGLNDRSVEGSFVWSNKEISKFRFWAPEQPNNWKNEDCVHTLGARHGYTWNDVPCTNCYNYTCFKDIDECSTNSHSCDVNAICSNNVGSYACACKAGFTGDGKTCSDIDECSTNSHSCDVNAACSNTAGSYACACKAGFTGDGFTCTDIDECASGTHNCHSSLASCTNTMGSFSCSCDNPYTGNGRTCNLASECQNYGSLNSADRKITYHTSSYYCDRGIGPGWFRFEGSAGTRMATSCPPTLRCNTSASGWMNGGHPTVADGQVSRQVCFHWTAGCCEFSTNIKVRNCGLYYVYYLSGTPTCELRYCGTN</sequence>
<dbReference type="EMBL" id="CALNXI010002646">
    <property type="protein sequence ID" value="CAH3189666.1"/>
    <property type="molecule type" value="Genomic_DNA"/>
</dbReference>
<evidence type="ECO:0000256" key="6">
    <source>
        <dbReference type="PROSITE-ProRule" id="PRU00076"/>
    </source>
</evidence>
<evidence type="ECO:0000256" key="2">
    <source>
        <dbReference type="ARBA" id="ARBA00022729"/>
    </source>
</evidence>
<proteinExistence type="predicted"/>
<comment type="caution">
    <text evidence="11">The sequence shown here is derived from an EMBL/GenBank/DDBJ whole genome shotgun (WGS) entry which is preliminary data.</text>
</comment>
<dbReference type="PROSITE" id="PS50041">
    <property type="entry name" value="C_TYPE_LECTIN_2"/>
    <property type="match status" value="1"/>
</dbReference>
<gene>
    <name evidence="11" type="ORF">PEVE_00019606</name>
</gene>
<accession>A0ABN8SFL7</accession>
<reference evidence="11 12" key="1">
    <citation type="submission" date="2022-05" db="EMBL/GenBank/DDBJ databases">
        <authorList>
            <consortium name="Genoscope - CEA"/>
            <person name="William W."/>
        </authorList>
    </citation>
    <scope>NUCLEOTIDE SEQUENCE [LARGE SCALE GENOMIC DNA]</scope>
</reference>
<dbReference type="InterPro" id="IPR037221">
    <property type="entry name" value="H-type_lectin_dom_sf"/>
</dbReference>
<dbReference type="InterPro" id="IPR036058">
    <property type="entry name" value="Kazal_dom_sf"/>
</dbReference>
<dbReference type="PANTHER" id="PTHR24042">
    <property type="entry name" value="NEL HOMOLOG"/>
    <property type="match status" value="1"/>
</dbReference>
<evidence type="ECO:0000313" key="11">
    <source>
        <dbReference type="EMBL" id="CAH3189666.1"/>
    </source>
</evidence>
<dbReference type="Pfam" id="PF07645">
    <property type="entry name" value="EGF_CA"/>
    <property type="match status" value="1"/>
</dbReference>
<dbReference type="SUPFAM" id="SSF100895">
    <property type="entry name" value="Kazal-type serine protease inhibitors"/>
    <property type="match status" value="1"/>
</dbReference>
<dbReference type="PROSITE" id="PS01187">
    <property type="entry name" value="EGF_CA"/>
    <property type="match status" value="2"/>
</dbReference>
<dbReference type="PROSITE" id="PS00010">
    <property type="entry name" value="ASX_HYDROXYL"/>
    <property type="match status" value="3"/>
</dbReference>
<dbReference type="Pfam" id="PF12947">
    <property type="entry name" value="EGF_3"/>
    <property type="match status" value="2"/>
</dbReference>
<feature type="domain" description="Kazal-like" evidence="10">
    <location>
        <begin position="333"/>
        <end position="380"/>
    </location>
</feature>
<evidence type="ECO:0008006" key="13">
    <source>
        <dbReference type="Google" id="ProtNLM"/>
    </source>
</evidence>
<dbReference type="InterPro" id="IPR016187">
    <property type="entry name" value="CTDL_fold"/>
</dbReference>
<dbReference type="InterPro" id="IPR016186">
    <property type="entry name" value="C-type_lectin-like/link_sf"/>
</dbReference>
<dbReference type="SMART" id="SM00034">
    <property type="entry name" value="CLECT"/>
    <property type="match status" value="1"/>
</dbReference>
<dbReference type="SUPFAM" id="SSF57196">
    <property type="entry name" value="EGF/Laminin"/>
    <property type="match status" value="3"/>
</dbReference>
<dbReference type="InterPro" id="IPR018097">
    <property type="entry name" value="EGF_Ca-bd_CS"/>
</dbReference>
<dbReference type="InterPro" id="IPR002350">
    <property type="entry name" value="Kazal_dom"/>
</dbReference>
<dbReference type="PROSITE" id="PS01186">
    <property type="entry name" value="EGF_2"/>
    <property type="match status" value="2"/>
</dbReference>
<dbReference type="InterPro" id="IPR024731">
    <property type="entry name" value="NELL2-like_EGF"/>
</dbReference>
<evidence type="ECO:0000259" key="10">
    <source>
        <dbReference type="PROSITE" id="PS51465"/>
    </source>
</evidence>
<dbReference type="CDD" id="cd00104">
    <property type="entry name" value="KAZAL_FS"/>
    <property type="match status" value="1"/>
</dbReference>
<feature type="domain" description="C-type lectin" evidence="9">
    <location>
        <begin position="679"/>
        <end position="793"/>
    </location>
</feature>
<feature type="chain" id="PRO_5047317508" description="Uromodulin" evidence="7">
    <location>
        <begin position="27"/>
        <end position="1040"/>
    </location>
</feature>
<keyword evidence="3" id="KW-0677">Repeat</keyword>
<evidence type="ECO:0000256" key="5">
    <source>
        <dbReference type="ARBA" id="ARBA00023180"/>
    </source>
</evidence>
<keyword evidence="2 7" id="KW-0732">Signal</keyword>
<dbReference type="SMART" id="SM00179">
    <property type="entry name" value="EGF_CA"/>
    <property type="match status" value="3"/>
</dbReference>
<organism evidence="11 12">
    <name type="scientific">Porites evermanni</name>
    <dbReference type="NCBI Taxonomy" id="104178"/>
    <lineage>
        <taxon>Eukaryota</taxon>
        <taxon>Metazoa</taxon>
        <taxon>Cnidaria</taxon>
        <taxon>Anthozoa</taxon>
        <taxon>Hexacorallia</taxon>
        <taxon>Scleractinia</taxon>
        <taxon>Fungiina</taxon>
        <taxon>Poritidae</taxon>
        <taxon>Porites</taxon>
    </lineage>
</organism>
<name>A0ABN8SFL7_9CNID</name>
<evidence type="ECO:0000256" key="1">
    <source>
        <dbReference type="ARBA" id="ARBA00022536"/>
    </source>
</evidence>
<keyword evidence="5" id="KW-0325">Glycoprotein</keyword>
<dbReference type="InterPro" id="IPR049883">
    <property type="entry name" value="NOTCH1_EGF-like"/>
</dbReference>
<dbReference type="SMART" id="SM00280">
    <property type="entry name" value="KAZAL"/>
    <property type="match status" value="1"/>
</dbReference>
<evidence type="ECO:0000259" key="9">
    <source>
        <dbReference type="PROSITE" id="PS50041"/>
    </source>
</evidence>
<feature type="domain" description="EGF-like" evidence="8">
    <location>
        <begin position="795"/>
        <end position="835"/>
    </location>
</feature>
<dbReference type="SMART" id="SM00181">
    <property type="entry name" value="EGF"/>
    <property type="match status" value="3"/>
</dbReference>
<dbReference type="InterPro" id="IPR000742">
    <property type="entry name" value="EGF"/>
</dbReference>
<keyword evidence="4" id="KW-1015">Disulfide bond</keyword>
<dbReference type="Proteomes" id="UP001159427">
    <property type="component" value="Unassembled WGS sequence"/>
</dbReference>
<dbReference type="InterPro" id="IPR001304">
    <property type="entry name" value="C-type_lectin-like"/>
</dbReference>
<dbReference type="InterPro" id="IPR057774">
    <property type="entry name" value="D8C_UMOD/GP2/OIT3-like"/>
</dbReference>
<dbReference type="Pfam" id="PF07648">
    <property type="entry name" value="Kazal_2"/>
    <property type="match status" value="1"/>
</dbReference>
<comment type="caution">
    <text evidence="6">Lacks conserved residue(s) required for the propagation of feature annotation.</text>
</comment>
<evidence type="ECO:0000256" key="3">
    <source>
        <dbReference type="ARBA" id="ARBA00022737"/>
    </source>
</evidence>
<feature type="signal peptide" evidence="7">
    <location>
        <begin position="1"/>
        <end position="26"/>
    </location>
</feature>
<dbReference type="Gene3D" id="3.30.60.30">
    <property type="match status" value="1"/>
</dbReference>
<dbReference type="PROSITE" id="PS50026">
    <property type="entry name" value="EGF_3"/>
    <property type="match status" value="3"/>
</dbReference>
<keyword evidence="12" id="KW-1185">Reference proteome</keyword>
<feature type="domain" description="EGF-like" evidence="8">
    <location>
        <begin position="836"/>
        <end position="874"/>
    </location>
</feature>
<protein>
    <recommendedName>
        <fullName evidence="13">Uromodulin</fullName>
    </recommendedName>
</protein>
<evidence type="ECO:0000256" key="7">
    <source>
        <dbReference type="SAM" id="SignalP"/>
    </source>
</evidence>
<dbReference type="Pfam" id="PF23283">
    <property type="entry name" value="D8C_UMOD"/>
    <property type="match status" value="1"/>
</dbReference>